<proteinExistence type="predicted"/>
<evidence type="ECO:0000313" key="2">
    <source>
        <dbReference type="EMBL" id="ANX11689.1"/>
    </source>
</evidence>
<dbReference type="EMBL" id="CP016761">
    <property type="protein sequence ID" value="ANX11689.1"/>
    <property type="molecule type" value="Genomic_DNA"/>
</dbReference>
<dbReference type="Proteomes" id="UP000077412">
    <property type="component" value="Chromosome"/>
</dbReference>
<keyword evidence="1" id="KW-0732">Signal</keyword>
<sequence>MKHFVTVLLFITLLSLLTSCSITFGDCSPVEAKWADTLMINDIHYQHDFPDPGDQEEIQVEKGKLLGEVKYKMADDACEGYQMKNNDATLLEEGTKIYAIKDIPPSLAVVTYNKDVLSASRVFVVDQNKKAKTIGEVYPIQGLVKDIHIESTLDGRRIHTFIPSSTEAFLKEWMPLKLQDPQKLDSKWDENKMIFLEFELTNGITFRQSYNLDSKVFHSSAVGNEAIADIIKKEYASID</sequence>
<dbReference type="PROSITE" id="PS51257">
    <property type="entry name" value="PROKAR_LIPOPROTEIN"/>
    <property type="match status" value="1"/>
</dbReference>
<evidence type="ECO:0000313" key="3">
    <source>
        <dbReference type="Proteomes" id="UP000077412"/>
    </source>
</evidence>
<dbReference type="RefSeq" id="WP_066287871.1">
    <property type="nucleotide sequence ID" value="NZ_CP016761.1"/>
</dbReference>
<dbReference type="OrthoDB" id="2567404at2"/>
<dbReference type="AlphaFoldDB" id="A0A1B1Z2Z9"/>
<keyword evidence="3" id="KW-1185">Reference proteome</keyword>
<feature type="chain" id="PRO_5039165000" description="Lipoprotein" evidence="1">
    <location>
        <begin position="25"/>
        <end position="239"/>
    </location>
</feature>
<dbReference type="KEGG" id="far:ABE41_006685"/>
<gene>
    <name evidence="2" type="ORF">ABE41_006685</name>
</gene>
<organism evidence="2 3">
    <name type="scientific">Fictibacillus arsenicus</name>
    <dbReference type="NCBI Taxonomy" id="255247"/>
    <lineage>
        <taxon>Bacteria</taxon>
        <taxon>Bacillati</taxon>
        <taxon>Bacillota</taxon>
        <taxon>Bacilli</taxon>
        <taxon>Bacillales</taxon>
        <taxon>Fictibacillaceae</taxon>
        <taxon>Fictibacillus</taxon>
    </lineage>
</organism>
<evidence type="ECO:0000256" key="1">
    <source>
        <dbReference type="SAM" id="SignalP"/>
    </source>
</evidence>
<dbReference type="STRING" id="255247.ABE41_006685"/>
<feature type="signal peptide" evidence="1">
    <location>
        <begin position="1"/>
        <end position="24"/>
    </location>
</feature>
<evidence type="ECO:0008006" key="4">
    <source>
        <dbReference type="Google" id="ProtNLM"/>
    </source>
</evidence>
<protein>
    <recommendedName>
        <fullName evidence="4">Lipoprotein</fullName>
    </recommendedName>
</protein>
<name>A0A1B1Z2Z9_9BACL</name>
<accession>A0A1B1Z2Z9</accession>
<reference evidence="2 3" key="1">
    <citation type="submission" date="2016-08" db="EMBL/GenBank/DDBJ databases">
        <title>Complete genome sequence of Fictibacillus arsenicus G25-54, a strain with toxicity to nematodes and a potential arsenic-resistance activity.</title>
        <authorList>
            <person name="Zheng Z."/>
        </authorList>
    </citation>
    <scope>NUCLEOTIDE SEQUENCE [LARGE SCALE GENOMIC DNA]</scope>
    <source>
        <strain evidence="2 3">G25-54</strain>
    </source>
</reference>